<evidence type="ECO:0000256" key="1">
    <source>
        <dbReference type="SAM" id="Phobius"/>
    </source>
</evidence>
<evidence type="ECO:0000313" key="3">
    <source>
        <dbReference type="Proteomes" id="UP000183508"/>
    </source>
</evidence>
<sequence>MSAWKIWLTTAVLVLLLGAVALFFAVWNNMDSEWRQETAAAQYALDHTPIDRIDGHDLFTGAGVQEVFTGEDVFGRRWYAFVMPAPRGAAAPFVVKSVQADQVMPGDEIARRVAKNHLHVTSVHVGYVDAQSASAFHADSGVVWEVEATDTSQRRMFLYYDGHSGQLLWTSGPLQGQDPGELWKEVLST</sequence>
<dbReference type="Proteomes" id="UP000183508">
    <property type="component" value="Unassembled WGS sequence"/>
</dbReference>
<protein>
    <submittedName>
        <fullName evidence="2">Uncharacterized protein YpmB</fullName>
    </submittedName>
</protein>
<evidence type="ECO:0000313" key="2">
    <source>
        <dbReference type="EMBL" id="SFV01155.1"/>
    </source>
</evidence>
<keyword evidence="1" id="KW-0812">Transmembrane</keyword>
<dbReference type="RefSeq" id="WP_074954972.1">
    <property type="nucleotide sequence ID" value="NZ_FPBV01000019.1"/>
</dbReference>
<dbReference type="OrthoDB" id="2374553at2"/>
<feature type="transmembrane region" description="Helical" evidence="1">
    <location>
        <begin position="6"/>
        <end position="27"/>
    </location>
</feature>
<keyword evidence="1" id="KW-0472">Membrane</keyword>
<organism evidence="2 3">
    <name type="scientific">Alicyclobacillus macrosporangiidus</name>
    <dbReference type="NCBI Taxonomy" id="392015"/>
    <lineage>
        <taxon>Bacteria</taxon>
        <taxon>Bacillati</taxon>
        <taxon>Bacillota</taxon>
        <taxon>Bacilli</taxon>
        <taxon>Bacillales</taxon>
        <taxon>Alicyclobacillaceae</taxon>
        <taxon>Alicyclobacillus</taxon>
    </lineage>
</organism>
<name>A0A1I7KUS0_9BACL</name>
<gene>
    <name evidence="2" type="ORF">SAMN05421543_11947</name>
</gene>
<reference evidence="3" key="1">
    <citation type="submission" date="2016-10" db="EMBL/GenBank/DDBJ databases">
        <authorList>
            <person name="Varghese N."/>
        </authorList>
    </citation>
    <scope>NUCLEOTIDE SEQUENCE [LARGE SCALE GENOMIC DNA]</scope>
    <source>
        <strain evidence="3">DSM 17980</strain>
    </source>
</reference>
<dbReference type="STRING" id="392015.SAMN05421543_11947"/>
<accession>A0A1I7KUS0</accession>
<dbReference type="EMBL" id="FPBV01000019">
    <property type="protein sequence ID" value="SFV01155.1"/>
    <property type="molecule type" value="Genomic_DNA"/>
</dbReference>
<dbReference type="AlphaFoldDB" id="A0A1I7KUS0"/>
<keyword evidence="3" id="KW-1185">Reference proteome</keyword>
<keyword evidence="1" id="KW-1133">Transmembrane helix</keyword>
<proteinExistence type="predicted"/>